<evidence type="ECO:0000313" key="3">
    <source>
        <dbReference type="Proteomes" id="UP000285636"/>
    </source>
</evidence>
<dbReference type="Proteomes" id="UP000285636">
    <property type="component" value="Unassembled WGS sequence"/>
</dbReference>
<protein>
    <submittedName>
        <fullName evidence="2">Uncharacterized protein</fullName>
    </submittedName>
</protein>
<sequence length="146" mass="16350">MQFPFMTIQLRSIEMSKFNETPRSGTQKNTVDENPPHKPELPREVLENGLTREYLNAHNNELKVTIKPNAGPYDHVAVKFGTAPKTFTLHAKLSSSSIDTVVIFTTYNIKEVIGNGTHSMSYVLYKLADDSSSPESHTQEVTVDVI</sequence>
<feature type="compositionally biased region" description="Basic and acidic residues" evidence="1">
    <location>
        <begin position="30"/>
        <end position="41"/>
    </location>
</feature>
<gene>
    <name evidence="2" type="ORF">BK660_01310</name>
</gene>
<comment type="caution">
    <text evidence="2">The sequence shown here is derived from an EMBL/GenBank/DDBJ whole genome shotgun (WGS) entry which is preliminary data.</text>
</comment>
<accession>A0A423IFY0</accession>
<proteinExistence type="predicted"/>
<dbReference type="EMBL" id="MOBK01000001">
    <property type="protein sequence ID" value="RON24337.1"/>
    <property type="molecule type" value="Genomic_DNA"/>
</dbReference>
<evidence type="ECO:0000256" key="1">
    <source>
        <dbReference type="SAM" id="MobiDB-lite"/>
    </source>
</evidence>
<feature type="region of interest" description="Disordered" evidence="1">
    <location>
        <begin position="16"/>
        <end position="41"/>
    </location>
</feature>
<name>A0A423IFY0_9PSED</name>
<dbReference type="AlphaFoldDB" id="A0A423IFY0"/>
<reference evidence="2 3" key="1">
    <citation type="submission" date="2016-10" db="EMBL/GenBank/DDBJ databases">
        <title>Comparative genome analysis of multiple Pseudomonas spp. focuses on biocontrol and plant growth promoting traits.</title>
        <authorList>
            <person name="Tao X.-Y."/>
            <person name="Taylor C.G."/>
        </authorList>
    </citation>
    <scope>NUCLEOTIDE SEQUENCE [LARGE SCALE GENOMIC DNA]</scope>
    <source>
        <strain evidence="2 3">38D7</strain>
    </source>
</reference>
<feature type="compositionally biased region" description="Polar residues" evidence="1">
    <location>
        <begin position="18"/>
        <end position="29"/>
    </location>
</feature>
<organism evidence="2 3">
    <name type="scientific">Pseudomonas brassicacearum</name>
    <dbReference type="NCBI Taxonomy" id="930166"/>
    <lineage>
        <taxon>Bacteria</taxon>
        <taxon>Pseudomonadati</taxon>
        <taxon>Pseudomonadota</taxon>
        <taxon>Gammaproteobacteria</taxon>
        <taxon>Pseudomonadales</taxon>
        <taxon>Pseudomonadaceae</taxon>
        <taxon>Pseudomonas</taxon>
    </lineage>
</organism>
<evidence type="ECO:0000313" key="2">
    <source>
        <dbReference type="EMBL" id="RON24337.1"/>
    </source>
</evidence>